<reference evidence="2 3" key="1">
    <citation type="journal article" date="2013" name="PLoS Genet.">
        <title>The genome and development-dependent transcriptomes of Pyronema confluens: a window into fungal evolution.</title>
        <authorList>
            <person name="Traeger S."/>
            <person name="Altegoer F."/>
            <person name="Freitag M."/>
            <person name="Gabaldon T."/>
            <person name="Kempken F."/>
            <person name="Kumar A."/>
            <person name="Marcet-Houben M."/>
            <person name="Poggeler S."/>
            <person name="Stajich J.E."/>
            <person name="Nowrousian M."/>
        </authorList>
    </citation>
    <scope>NUCLEOTIDE SEQUENCE [LARGE SCALE GENOMIC DNA]</scope>
    <source>
        <strain evidence="3">CBS 100304</strain>
        <tissue evidence="2">Vegetative mycelium</tissue>
    </source>
</reference>
<evidence type="ECO:0000256" key="1">
    <source>
        <dbReference type="SAM" id="MobiDB-lite"/>
    </source>
</evidence>
<dbReference type="eggNOG" id="ENOG502SCZR">
    <property type="taxonomic scope" value="Eukaryota"/>
</dbReference>
<dbReference type="EMBL" id="HF936663">
    <property type="protein sequence ID" value="CCX34882.1"/>
    <property type="molecule type" value="Genomic_DNA"/>
</dbReference>
<evidence type="ECO:0000313" key="2">
    <source>
        <dbReference type="EMBL" id="CCX34882.1"/>
    </source>
</evidence>
<dbReference type="STRING" id="1076935.U4LVU5"/>
<evidence type="ECO:0000313" key="3">
    <source>
        <dbReference type="Proteomes" id="UP000018144"/>
    </source>
</evidence>
<sequence length="98" mass="10689">MCIRVTEIYAVCRCVYYVHGVDQCGSFGSPGHYVEDRSVLVGHTCPSHASSYANTSSHGHYSSSSQRAPILPEYGSSNSSYGSYDPSHSIEYGYGSHR</sequence>
<name>U4LVU5_PYROM</name>
<gene>
    <name evidence="2" type="ORF">PCON_04558</name>
</gene>
<dbReference type="AlphaFoldDB" id="U4LVU5"/>
<dbReference type="Proteomes" id="UP000018144">
    <property type="component" value="Unassembled WGS sequence"/>
</dbReference>
<protein>
    <submittedName>
        <fullName evidence="2">Uncharacterized protein</fullName>
    </submittedName>
</protein>
<dbReference type="OMA" id="FRIRKAS"/>
<organism evidence="2 3">
    <name type="scientific">Pyronema omphalodes (strain CBS 100304)</name>
    <name type="common">Pyronema confluens</name>
    <dbReference type="NCBI Taxonomy" id="1076935"/>
    <lineage>
        <taxon>Eukaryota</taxon>
        <taxon>Fungi</taxon>
        <taxon>Dikarya</taxon>
        <taxon>Ascomycota</taxon>
        <taxon>Pezizomycotina</taxon>
        <taxon>Pezizomycetes</taxon>
        <taxon>Pezizales</taxon>
        <taxon>Pyronemataceae</taxon>
        <taxon>Pyronema</taxon>
    </lineage>
</organism>
<dbReference type="OrthoDB" id="5355526at2759"/>
<accession>U4LVU5</accession>
<proteinExistence type="predicted"/>
<feature type="compositionally biased region" description="Low complexity" evidence="1">
    <location>
        <begin position="56"/>
        <end position="65"/>
    </location>
</feature>
<feature type="compositionally biased region" description="Low complexity" evidence="1">
    <location>
        <begin position="74"/>
        <end position="89"/>
    </location>
</feature>
<keyword evidence="3" id="KW-1185">Reference proteome</keyword>
<feature type="region of interest" description="Disordered" evidence="1">
    <location>
        <begin position="51"/>
        <end position="98"/>
    </location>
</feature>